<protein>
    <submittedName>
        <fullName evidence="1">Uncharacterized protein</fullName>
    </submittedName>
</protein>
<dbReference type="AlphaFoldDB" id="A0A6L8T707"/>
<gene>
    <name evidence="1" type="ORF">GT728_17400</name>
</gene>
<evidence type="ECO:0000313" key="1">
    <source>
        <dbReference type="EMBL" id="MZL34913.1"/>
    </source>
</evidence>
<sequence>MSNKLKRKAKKKTFDFGEYTISLPSGTMLESFIKYTAEEPWNIDRVTDFLDAHSARVRKKVEKNQSFSQQEMDEMYEFGEYFLDQYTDEEGCLDQEIADCYDEMPFILRVISSYFDYQEEIAKTEALSSLSDVELKEAGILRDKILSAGDSLLISGLVSGEIVSMVLLDFIMQDPEKAAEYREDLLFDCAIMIYEGGFLVVDVIDDEKTKIFGVAGLEPGKWRSMSKEELEQVVCSDEDGNPVPLDSGEEFVDFADMVKE</sequence>
<proteinExistence type="predicted"/>
<organism evidence="1 2">
    <name type="scientific">Blautia wexlerae</name>
    <dbReference type="NCBI Taxonomy" id="418240"/>
    <lineage>
        <taxon>Bacteria</taxon>
        <taxon>Bacillati</taxon>
        <taxon>Bacillota</taxon>
        <taxon>Clostridia</taxon>
        <taxon>Lachnospirales</taxon>
        <taxon>Lachnospiraceae</taxon>
        <taxon>Blautia</taxon>
    </lineage>
</organism>
<comment type="caution">
    <text evidence="1">The sequence shown here is derived from an EMBL/GenBank/DDBJ whole genome shotgun (WGS) entry which is preliminary data.</text>
</comment>
<accession>A0A6L8T707</accession>
<dbReference type="Proteomes" id="UP000477285">
    <property type="component" value="Unassembled WGS sequence"/>
</dbReference>
<dbReference type="EMBL" id="WWVQ01000059">
    <property type="protein sequence ID" value="MZL34913.1"/>
    <property type="molecule type" value="Genomic_DNA"/>
</dbReference>
<evidence type="ECO:0000313" key="2">
    <source>
        <dbReference type="Proteomes" id="UP000477285"/>
    </source>
</evidence>
<reference evidence="1 2" key="1">
    <citation type="journal article" date="2019" name="Nat. Med.">
        <title>A library of human gut bacterial isolates paired with longitudinal multiomics data enables mechanistic microbiome research.</title>
        <authorList>
            <person name="Poyet M."/>
            <person name="Groussin M."/>
            <person name="Gibbons S.M."/>
            <person name="Avila-Pacheco J."/>
            <person name="Jiang X."/>
            <person name="Kearney S.M."/>
            <person name="Perrotta A.R."/>
            <person name="Berdy B."/>
            <person name="Zhao S."/>
            <person name="Lieberman T.D."/>
            <person name="Swanson P.K."/>
            <person name="Smith M."/>
            <person name="Roesemann S."/>
            <person name="Alexander J.E."/>
            <person name="Rich S.A."/>
            <person name="Livny J."/>
            <person name="Vlamakis H."/>
            <person name="Clish C."/>
            <person name="Bullock K."/>
            <person name="Deik A."/>
            <person name="Scott J."/>
            <person name="Pierce K.A."/>
            <person name="Xavier R.J."/>
            <person name="Alm E.J."/>
        </authorList>
    </citation>
    <scope>NUCLEOTIDE SEQUENCE [LARGE SCALE GENOMIC DNA]</scope>
    <source>
        <strain evidence="1 2">BIOML-A1</strain>
    </source>
</reference>
<dbReference type="RefSeq" id="WP_161234186.1">
    <property type="nucleotide sequence ID" value="NZ_JANGDT010000014.1"/>
</dbReference>
<name>A0A6L8T707_9FIRM</name>